<evidence type="ECO:0000313" key="1">
    <source>
        <dbReference type="EMBL" id="MDC0679009.1"/>
    </source>
</evidence>
<proteinExistence type="predicted"/>
<name>A0ABT5BXX2_9BACT</name>
<protein>
    <recommendedName>
        <fullName evidence="3">RNA polymerase sigma-70 region 2 domain-containing protein</fullName>
    </recommendedName>
</protein>
<dbReference type="RefSeq" id="WP_272095869.1">
    <property type="nucleotide sequence ID" value="NZ_JAQNDK010000001.1"/>
</dbReference>
<dbReference type="EMBL" id="JAQNDK010000001">
    <property type="protein sequence ID" value="MDC0679009.1"/>
    <property type="molecule type" value="Genomic_DNA"/>
</dbReference>
<gene>
    <name evidence="1" type="ORF">POL72_14800</name>
</gene>
<comment type="caution">
    <text evidence="1">The sequence shown here is derived from an EMBL/GenBank/DDBJ whole genome shotgun (WGS) entry which is preliminary data.</text>
</comment>
<keyword evidence="2" id="KW-1185">Reference proteome</keyword>
<reference evidence="1 2" key="1">
    <citation type="submission" date="2023-01" db="EMBL/GenBank/DDBJ databases">
        <title>Minimal conservation of predation-associated metabolite biosynthetic gene clusters underscores biosynthetic potential of Myxococcota including descriptions for ten novel species: Archangium lansinium sp. nov., Myxococcus landrumus sp. nov., Nannocystis bai.</title>
        <authorList>
            <person name="Ahearne A."/>
            <person name="Stevens C."/>
            <person name="Dowd S."/>
        </authorList>
    </citation>
    <scope>NUCLEOTIDE SEQUENCE [LARGE SCALE GENOMIC DNA]</scope>
    <source>
        <strain evidence="1 2">WIWO2</strain>
    </source>
</reference>
<organism evidence="1 2">
    <name type="scientific">Sorangium atrum</name>
    <dbReference type="NCBI Taxonomy" id="2995308"/>
    <lineage>
        <taxon>Bacteria</taxon>
        <taxon>Pseudomonadati</taxon>
        <taxon>Myxococcota</taxon>
        <taxon>Polyangia</taxon>
        <taxon>Polyangiales</taxon>
        <taxon>Polyangiaceae</taxon>
        <taxon>Sorangium</taxon>
    </lineage>
</organism>
<dbReference type="Proteomes" id="UP001217485">
    <property type="component" value="Unassembled WGS sequence"/>
</dbReference>
<sequence length="95" mass="10254">MGAKRPPAAPKRPPRITIPPEAILAESGLIRAMLARSGVPAADRDDVLQECLIGAVVAVREGRYRPEPGLHPRRVLQRWLIGIAGHQASTTAAHR</sequence>
<evidence type="ECO:0000313" key="2">
    <source>
        <dbReference type="Proteomes" id="UP001217485"/>
    </source>
</evidence>
<accession>A0ABT5BXX2</accession>
<evidence type="ECO:0008006" key="3">
    <source>
        <dbReference type="Google" id="ProtNLM"/>
    </source>
</evidence>